<sequence>MDWFDLVQWPAFAASLAAAYLVGSNDKGRRNTGFWIFLLSNVLWVVWGVHTQAWALVALQVGLAALNVRGLFKTETPA</sequence>
<organism evidence="2 3">
    <name type="scientific">Variovorax ginsengisoli</name>
    <dbReference type="NCBI Taxonomy" id="363844"/>
    <lineage>
        <taxon>Bacteria</taxon>
        <taxon>Pseudomonadati</taxon>
        <taxon>Pseudomonadota</taxon>
        <taxon>Betaproteobacteria</taxon>
        <taxon>Burkholderiales</taxon>
        <taxon>Comamonadaceae</taxon>
        <taxon>Variovorax</taxon>
    </lineage>
</organism>
<evidence type="ECO:0000313" key="2">
    <source>
        <dbReference type="EMBL" id="MDP9902371.1"/>
    </source>
</evidence>
<keyword evidence="3" id="KW-1185">Reference proteome</keyword>
<evidence type="ECO:0000256" key="1">
    <source>
        <dbReference type="SAM" id="Phobius"/>
    </source>
</evidence>
<proteinExistence type="predicted"/>
<dbReference type="Proteomes" id="UP001226867">
    <property type="component" value="Unassembled WGS sequence"/>
</dbReference>
<dbReference type="RefSeq" id="WP_307692122.1">
    <property type="nucleotide sequence ID" value="NZ_JAUSRO010000018.1"/>
</dbReference>
<keyword evidence="1" id="KW-0812">Transmembrane</keyword>
<name>A0ABT9SF32_9BURK</name>
<feature type="transmembrane region" description="Helical" evidence="1">
    <location>
        <begin position="30"/>
        <end position="47"/>
    </location>
</feature>
<evidence type="ECO:0008006" key="4">
    <source>
        <dbReference type="Google" id="ProtNLM"/>
    </source>
</evidence>
<keyword evidence="1" id="KW-0472">Membrane</keyword>
<dbReference type="EMBL" id="JAUSRO010000018">
    <property type="protein sequence ID" value="MDP9902371.1"/>
    <property type="molecule type" value="Genomic_DNA"/>
</dbReference>
<protein>
    <recommendedName>
        <fullName evidence="4">Amino acid transporter</fullName>
    </recommendedName>
</protein>
<keyword evidence="1" id="KW-1133">Transmembrane helix</keyword>
<evidence type="ECO:0000313" key="3">
    <source>
        <dbReference type="Proteomes" id="UP001226867"/>
    </source>
</evidence>
<accession>A0ABT9SF32</accession>
<reference evidence="2 3" key="1">
    <citation type="submission" date="2023-07" db="EMBL/GenBank/DDBJ databases">
        <title>Sorghum-associated microbial communities from plants grown in Nebraska, USA.</title>
        <authorList>
            <person name="Schachtman D."/>
        </authorList>
    </citation>
    <scope>NUCLEOTIDE SEQUENCE [LARGE SCALE GENOMIC DNA]</scope>
    <source>
        <strain evidence="2 3">DS1607</strain>
    </source>
</reference>
<gene>
    <name evidence="2" type="ORF">J2W36_004648</name>
</gene>
<feature type="transmembrane region" description="Helical" evidence="1">
    <location>
        <begin position="6"/>
        <end position="23"/>
    </location>
</feature>
<comment type="caution">
    <text evidence="2">The sequence shown here is derived from an EMBL/GenBank/DDBJ whole genome shotgun (WGS) entry which is preliminary data.</text>
</comment>